<dbReference type="Proteomes" id="UP000193642">
    <property type="component" value="Unassembled WGS sequence"/>
</dbReference>
<dbReference type="SUPFAM" id="SSF52317">
    <property type="entry name" value="Class I glutamine amidotransferase-like"/>
    <property type="match status" value="1"/>
</dbReference>
<dbReference type="InterPro" id="IPR052158">
    <property type="entry name" value="INH-QAR"/>
</dbReference>
<dbReference type="AlphaFoldDB" id="A0A1Y2D2U6"/>
<dbReference type="InterPro" id="IPR002818">
    <property type="entry name" value="DJ-1/PfpI"/>
</dbReference>
<evidence type="ECO:0000313" key="2">
    <source>
        <dbReference type="EMBL" id="ORY53436.1"/>
    </source>
</evidence>
<reference evidence="2 3" key="1">
    <citation type="submission" date="2016-07" db="EMBL/GenBank/DDBJ databases">
        <title>Pervasive Adenine N6-methylation of Active Genes in Fungi.</title>
        <authorList>
            <consortium name="DOE Joint Genome Institute"/>
            <person name="Mondo S.J."/>
            <person name="Dannebaum R.O."/>
            <person name="Kuo R.C."/>
            <person name="Labutti K."/>
            <person name="Haridas S."/>
            <person name="Kuo A."/>
            <person name="Salamov A."/>
            <person name="Ahrendt S.R."/>
            <person name="Lipzen A."/>
            <person name="Sullivan W."/>
            <person name="Andreopoulos W.B."/>
            <person name="Clum A."/>
            <person name="Lindquist E."/>
            <person name="Daum C."/>
            <person name="Ramamoorthy G.K."/>
            <person name="Gryganskyi A."/>
            <person name="Culley D."/>
            <person name="Magnuson J.K."/>
            <person name="James T.Y."/>
            <person name="O'Malley M.A."/>
            <person name="Stajich J.E."/>
            <person name="Spatafora J.W."/>
            <person name="Visel A."/>
            <person name="Grigoriev I.V."/>
        </authorList>
    </citation>
    <scope>NUCLEOTIDE SEQUENCE [LARGE SCALE GENOMIC DNA]</scope>
    <source>
        <strain evidence="2 3">JEL800</strain>
    </source>
</reference>
<evidence type="ECO:0000259" key="1">
    <source>
        <dbReference type="Pfam" id="PF01965"/>
    </source>
</evidence>
<dbReference type="GO" id="GO:0016740">
    <property type="term" value="F:transferase activity"/>
    <property type="evidence" value="ECO:0007669"/>
    <property type="project" value="UniProtKB-KW"/>
</dbReference>
<dbReference type="Pfam" id="PF01965">
    <property type="entry name" value="DJ-1_PfpI"/>
    <property type="match status" value="1"/>
</dbReference>
<dbReference type="STRING" id="329046.A0A1Y2D2U6"/>
<comment type="caution">
    <text evidence="2">The sequence shown here is derived from an EMBL/GenBank/DDBJ whole genome shotgun (WGS) entry which is preliminary data.</text>
</comment>
<keyword evidence="2" id="KW-0808">Transferase</keyword>
<protein>
    <submittedName>
        <fullName evidence="2">Class I glutamine amidotransferase-like protein</fullName>
    </submittedName>
</protein>
<evidence type="ECO:0000313" key="3">
    <source>
        <dbReference type="Proteomes" id="UP000193642"/>
    </source>
</evidence>
<name>A0A1Y2D2U6_9FUNG</name>
<keyword evidence="2" id="KW-0315">Glutamine amidotransferase</keyword>
<accession>A0A1Y2D2U6</accession>
<dbReference type="PANTHER" id="PTHR43130">
    <property type="entry name" value="ARAC-FAMILY TRANSCRIPTIONAL REGULATOR"/>
    <property type="match status" value="1"/>
</dbReference>
<dbReference type="InterPro" id="IPR029062">
    <property type="entry name" value="Class_I_gatase-like"/>
</dbReference>
<sequence>MLSPLIPRSSHPQPVVAVIGESKGGSEVTDFIVPYSILKRSGYFTVVSVGTTSTTLKMVQGCFSIETDHTITSFKESFPDGADILIVPNQINQKDAILKAFIVDQAEKGAKVVGVCDGVWSLVNAGLIAGKQCTTHWFTRGGLEKVGGLVVKDRRYVDDGNIITTTGVTASIPVSLAIVEAVAGRDAAKRVAGELGAVEWGSEYDSSPFTLGKLVPKIIQTSMNWKKDILGIEFSTGIDELELAVVSDIYNRTGGSKVITYGKSAVIVSKNGLKLIPQEQALPSGSKKIEFVGANSIQVLDNALLDVANRYGKASAARAATEMEYPGMV</sequence>
<gene>
    <name evidence="2" type="ORF">BCR33DRAFT_760887</name>
</gene>
<keyword evidence="3" id="KW-1185">Reference proteome</keyword>
<dbReference type="OrthoDB" id="543156at2759"/>
<feature type="domain" description="DJ-1/PfpI" evidence="1">
    <location>
        <begin position="25"/>
        <end position="180"/>
    </location>
</feature>
<dbReference type="EMBL" id="MCGO01000001">
    <property type="protein sequence ID" value="ORY53436.1"/>
    <property type="molecule type" value="Genomic_DNA"/>
</dbReference>
<proteinExistence type="predicted"/>
<dbReference type="PANTHER" id="PTHR43130:SF3">
    <property type="entry name" value="HTH-TYPE TRANSCRIPTIONAL REGULATOR RV1931C"/>
    <property type="match status" value="1"/>
</dbReference>
<dbReference type="Gene3D" id="3.40.50.880">
    <property type="match status" value="1"/>
</dbReference>
<organism evidence="2 3">
    <name type="scientific">Rhizoclosmatium globosum</name>
    <dbReference type="NCBI Taxonomy" id="329046"/>
    <lineage>
        <taxon>Eukaryota</taxon>
        <taxon>Fungi</taxon>
        <taxon>Fungi incertae sedis</taxon>
        <taxon>Chytridiomycota</taxon>
        <taxon>Chytridiomycota incertae sedis</taxon>
        <taxon>Chytridiomycetes</taxon>
        <taxon>Chytridiales</taxon>
        <taxon>Chytriomycetaceae</taxon>
        <taxon>Rhizoclosmatium</taxon>
    </lineage>
</organism>